<dbReference type="HOGENOM" id="CLU_002555_1_2_1"/>
<protein>
    <recommendedName>
        <fullName evidence="6">SRCR domain-containing protein</fullName>
    </recommendedName>
</protein>
<dbReference type="InterPro" id="IPR036772">
    <property type="entry name" value="SRCR-like_dom_sf"/>
</dbReference>
<feature type="disulfide bond" evidence="5">
    <location>
        <begin position="172"/>
        <end position="182"/>
    </location>
</feature>
<dbReference type="FunFam" id="3.10.250.10:FF:000011">
    <property type="entry name" value="Scavenger receptor class A member 5"/>
    <property type="match status" value="1"/>
</dbReference>
<dbReference type="SMART" id="SM00202">
    <property type="entry name" value="SR"/>
    <property type="match status" value="2"/>
</dbReference>
<feature type="domain" description="SRCR" evidence="6">
    <location>
        <begin position="1"/>
        <end position="98"/>
    </location>
</feature>
<evidence type="ECO:0000313" key="7">
    <source>
        <dbReference type="EMBL" id="EDO30371.1"/>
    </source>
</evidence>
<evidence type="ECO:0000256" key="5">
    <source>
        <dbReference type="PROSITE-ProRule" id="PRU00196"/>
    </source>
</evidence>
<evidence type="ECO:0000256" key="1">
    <source>
        <dbReference type="ARBA" id="ARBA00022729"/>
    </source>
</evidence>
<dbReference type="FunFam" id="3.10.250.10:FF:000006">
    <property type="entry name" value="neurotrypsin isoform X2"/>
    <property type="match status" value="1"/>
</dbReference>
<dbReference type="PROSITE" id="PS00420">
    <property type="entry name" value="SRCR_1"/>
    <property type="match status" value="2"/>
</dbReference>
<evidence type="ECO:0000256" key="4">
    <source>
        <dbReference type="ARBA" id="ARBA00023180"/>
    </source>
</evidence>
<dbReference type="PROSITE" id="PS50287">
    <property type="entry name" value="SRCR_2"/>
    <property type="match status" value="2"/>
</dbReference>
<evidence type="ECO:0000259" key="6">
    <source>
        <dbReference type="PROSITE" id="PS50287"/>
    </source>
</evidence>
<dbReference type="PANTHER" id="PTHR48071">
    <property type="entry name" value="SRCR DOMAIN-CONTAINING PROTEIN"/>
    <property type="match status" value="1"/>
</dbReference>
<dbReference type="AlphaFoldDB" id="A7T0Z9"/>
<accession>A7T0Z9</accession>
<feature type="disulfide bond" evidence="5">
    <location>
        <begin position="67"/>
        <end position="77"/>
    </location>
</feature>
<gene>
    <name evidence="7" type="ORF">NEMVEDRAFT_v1g141105</name>
</gene>
<keyword evidence="4" id="KW-0325">Glycoprotein</keyword>
<sequence>RLVGGIRPSQGRLEVFYDGRWGTVCNDLWSDTNANVVCKSLGFGESHGLGFMFGAGSGPILMDDVICSGNEASLVDCSHRGWGVEDCEHREDVGVVCNNKLRTRLVAGNIPSEGRVEVLNDGVWGTVCDDLWSMEDAHVVCRSLGFQGARDYKSHAFFGRGTGPIWLDGVRCRGSEESVLECEHRGIGIHMCGHHEDAGVVCITSQ</sequence>
<evidence type="ECO:0000256" key="3">
    <source>
        <dbReference type="ARBA" id="ARBA00023157"/>
    </source>
</evidence>
<dbReference type="STRING" id="45351.A7T0Z9"/>
<proteinExistence type="predicted"/>
<dbReference type="PhylomeDB" id="A7T0Z9"/>
<feature type="disulfide bond" evidence="5">
    <location>
        <begin position="128"/>
        <end position="192"/>
    </location>
</feature>
<dbReference type="PRINTS" id="PR00258">
    <property type="entry name" value="SPERACTRCPTR"/>
</dbReference>
<organism evidence="7 8">
    <name type="scientific">Nematostella vectensis</name>
    <name type="common">Starlet sea anemone</name>
    <dbReference type="NCBI Taxonomy" id="45351"/>
    <lineage>
        <taxon>Eukaryota</taxon>
        <taxon>Metazoa</taxon>
        <taxon>Cnidaria</taxon>
        <taxon>Anthozoa</taxon>
        <taxon>Hexacorallia</taxon>
        <taxon>Actiniaria</taxon>
        <taxon>Edwardsiidae</taxon>
        <taxon>Nematostella</taxon>
    </lineage>
</organism>
<dbReference type="SUPFAM" id="SSF56487">
    <property type="entry name" value="SRCR-like"/>
    <property type="match status" value="2"/>
</dbReference>
<keyword evidence="1" id="KW-0732">Signal</keyword>
<feature type="non-terminal residue" evidence="7">
    <location>
        <position position="206"/>
    </location>
</feature>
<dbReference type="Gene3D" id="3.10.250.10">
    <property type="entry name" value="SRCR-like domain"/>
    <property type="match status" value="2"/>
</dbReference>
<dbReference type="GO" id="GO:0016020">
    <property type="term" value="C:membrane"/>
    <property type="evidence" value="ECO:0007669"/>
    <property type="project" value="InterPro"/>
</dbReference>
<dbReference type="Pfam" id="PF00530">
    <property type="entry name" value="SRCR"/>
    <property type="match status" value="2"/>
</dbReference>
<dbReference type="eggNOG" id="ENOG502QT9G">
    <property type="taxonomic scope" value="Eukaryota"/>
</dbReference>
<feature type="disulfide bond" evidence="5">
    <location>
        <begin position="141"/>
        <end position="202"/>
    </location>
</feature>
<keyword evidence="8" id="KW-1185">Reference proteome</keyword>
<dbReference type="EMBL" id="DS470062">
    <property type="protein sequence ID" value="EDO30371.1"/>
    <property type="molecule type" value="Genomic_DNA"/>
</dbReference>
<feature type="domain" description="SRCR" evidence="6">
    <location>
        <begin position="103"/>
        <end position="203"/>
    </location>
</feature>
<keyword evidence="2" id="KW-0677">Repeat</keyword>
<evidence type="ECO:0000313" key="8">
    <source>
        <dbReference type="Proteomes" id="UP000001593"/>
    </source>
</evidence>
<dbReference type="PANTHER" id="PTHR48071:SF18">
    <property type="entry name" value="DELETED IN MALIGNANT BRAIN TUMORS 1 PROTEIN-RELATED"/>
    <property type="match status" value="1"/>
</dbReference>
<comment type="caution">
    <text evidence="5">Lacks conserved residue(s) required for the propagation of feature annotation.</text>
</comment>
<dbReference type="InParanoid" id="A7T0Z9"/>
<evidence type="ECO:0000256" key="2">
    <source>
        <dbReference type="ARBA" id="ARBA00022737"/>
    </source>
</evidence>
<name>A7T0Z9_NEMVE</name>
<reference evidence="7 8" key="1">
    <citation type="journal article" date="2007" name="Science">
        <title>Sea anemone genome reveals ancestral eumetazoan gene repertoire and genomic organization.</title>
        <authorList>
            <person name="Putnam N.H."/>
            <person name="Srivastava M."/>
            <person name="Hellsten U."/>
            <person name="Dirks B."/>
            <person name="Chapman J."/>
            <person name="Salamov A."/>
            <person name="Terry A."/>
            <person name="Shapiro H."/>
            <person name="Lindquist E."/>
            <person name="Kapitonov V.V."/>
            <person name="Jurka J."/>
            <person name="Genikhovich G."/>
            <person name="Grigoriev I.V."/>
            <person name="Lucas S.M."/>
            <person name="Steele R.E."/>
            <person name="Finnerty J.R."/>
            <person name="Technau U."/>
            <person name="Martindale M.Q."/>
            <person name="Rokhsar D.S."/>
        </authorList>
    </citation>
    <scope>NUCLEOTIDE SEQUENCE [LARGE SCALE GENOMIC DNA]</scope>
    <source>
        <strain evidence="8">CH2 X CH6</strain>
    </source>
</reference>
<dbReference type="Proteomes" id="UP000001593">
    <property type="component" value="Unassembled WGS sequence"/>
</dbReference>
<keyword evidence="3 5" id="KW-1015">Disulfide bond</keyword>
<dbReference type="OMA" id="FANMRTI"/>
<dbReference type="InterPro" id="IPR001190">
    <property type="entry name" value="SRCR"/>
</dbReference>